<keyword evidence="5" id="KW-1185">Reference proteome</keyword>
<dbReference type="Pfam" id="PF00620">
    <property type="entry name" value="RhoGAP"/>
    <property type="match status" value="1"/>
</dbReference>
<sequence length="541" mass="60984">MSKKDSKDSHARVCLSRLTRILEITMLEELQQLEHTGDVARNLEIESNSEPAQKSFFYKSSEKINKIISRRGSHKIFGHSLTEEAVLRISTLTNYLKSYVDKEGLFRVSGNKKRQEELKEILDKEDPVDFENGRFTPHDVASVLKIFLGDLPEPLLTNAPLDAYLQITEIRNDESSAKMIEAFQLLFLLVPPPNRMLLQQLLELLNLTSKNPYNKMTAHNLAVVFSPNIMGFKEKVTCLSHIPEDMTVMHKLVASMIHHASELFKIPKGLLEEIEAAEECFKKGSEELPVTRTFCQQMDRSSHKQAVQQTTTDALVQLYNHVIDLPDGPVRQKFLQRFEKMHPGTPPFIPRSKKASCVKNVASSTPLNSAESPAVKLTRTPLSPIPGRNMPVTSTPTLKRRVAFDVVDSSDCFTPKMPVFRGTPFLSRLGFKTPSGVIHAGDSPAIKHKRTKSTSHPKDFVSPRKHERRCSAHIPGNRRLPSTTDTPFTPSGFMRSVEQMDDGCEAKSLVFTPSVKTRRATPPHLRQNLSSVDHTMDEIYV</sequence>
<dbReference type="InterPro" id="IPR000198">
    <property type="entry name" value="RhoGAP_dom"/>
</dbReference>
<dbReference type="GO" id="GO:0007165">
    <property type="term" value="P:signal transduction"/>
    <property type="evidence" value="ECO:0007669"/>
    <property type="project" value="InterPro"/>
</dbReference>
<dbReference type="Gene3D" id="1.10.555.10">
    <property type="entry name" value="Rho GTPase activation protein"/>
    <property type="match status" value="1"/>
</dbReference>
<keyword evidence="1" id="KW-0343">GTPase activation</keyword>
<dbReference type="InterPro" id="IPR008936">
    <property type="entry name" value="Rho_GTPase_activation_prot"/>
</dbReference>
<dbReference type="STRING" id="46731.A0A3M6UQW1"/>
<dbReference type="PANTHER" id="PTHR14963">
    <property type="entry name" value="RHO GTPASE ACTIVATING PROTEIN 18,19-RELATED"/>
    <property type="match status" value="1"/>
</dbReference>
<dbReference type="PANTHER" id="PTHR14963:SF7">
    <property type="entry name" value="RHO GTPASE-ACTIVATING PROTEIN 19"/>
    <property type="match status" value="1"/>
</dbReference>
<organism evidence="4 5">
    <name type="scientific">Pocillopora damicornis</name>
    <name type="common">Cauliflower coral</name>
    <name type="synonym">Millepora damicornis</name>
    <dbReference type="NCBI Taxonomy" id="46731"/>
    <lineage>
        <taxon>Eukaryota</taxon>
        <taxon>Metazoa</taxon>
        <taxon>Cnidaria</taxon>
        <taxon>Anthozoa</taxon>
        <taxon>Hexacorallia</taxon>
        <taxon>Scleractinia</taxon>
        <taxon>Astrocoeniina</taxon>
        <taxon>Pocilloporidae</taxon>
        <taxon>Pocillopora</taxon>
    </lineage>
</organism>
<dbReference type="Proteomes" id="UP000275408">
    <property type="component" value="Unassembled WGS sequence"/>
</dbReference>
<feature type="region of interest" description="Disordered" evidence="2">
    <location>
        <begin position="365"/>
        <end position="394"/>
    </location>
</feature>
<dbReference type="EMBL" id="RCHS01000937">
    <property type="protein sequence ID" value="RMX56050.1"/>
    <property type="molecule type" value="Genomic_DNA"/>
</dbReference>
<dbReference type="SUPFAM" id="SSF48350">
    <property type="entry name" value="GTPase activation domain, GAP"/>
    <property type="match status" value="1"/>
</dbReference>
<evidence type="ECO:0000313" key="4">
    <source>
        <dbReference type="EMBL" id="RMX56050.1"/>
    </source>
</evidence>
<protein>
    <recommendedName>
        <fullName evidence="3">Rho-GAP domain-containing protein</fullName>
    </recommendedName>
</protein>
<accession>A0A3M6UQW1</accession>
<dbReference type="AlphaFoldDB" id="A0A3M6UQW1"/>
<evidence type="ECO:0000256" key="2">
    <source>
        <dbReference type="SAM" id="MobiDB-lite"/>
    </source>
</evidence>
<gene>
    <name evidence="4" type="ORF">pdam_00020377</name>
</gene>
<reference evidence="4 5" key="1">
    <citation type="journal article" date="2018" name="Sci. Rep.">
        <title>Comparative analysis of the Pocillopora damicornis genome highlights role of immune system in coral evolution.</title>
        <authorList>
            <person name="Cunning R."/>
            <person name="Bay R.A."/>
            <person name="Gillette P."/>
            <person name="Baker A.C."/>
            <person name="Traylor-Knowles N."/>
        </authorList>
    </citation>
    <scope>NUCLEOTIDE SEQUENCE [LARGE SCALE GENOMIC DNA]</scope>
    <source>
        <strain evidence="4">RSMAS</strain>
        <tissue evidence="4">Whole animal</tissue>
    </source>
</reference>
<dbReference type="PROSITE" id="PS50238">
    <property type="entry name" value="RHOGAP"/>
    <property type="match status" value="1"/>
</dbReference>
<name>A0A3M6UQW1_POCDA</name>
<dbReference type="GO" id="GO:0005096">
    <property type="term" value="F:GTPase activator activity"/>
    <property type="evidence" value="ECO:0007669"/>
    <property type="project" value="UniProtKB-KW"/>
</dbReference>
<evidence type="ECO:0000313" key="5">
    <source>
        <dbReference type="Proteomes" id="UP000275408"/>
    </source>
</evidence>
<proteinExistence type="predicted"/>
<feature type="domain" description="Rho-GAP" evidence="3">
    <location>
        <begin position="79"/>
        <end position="264"/>
    </location>
</feature>
<evidence type="ECO:0000256" key="1">
    <source>
        <dbReference type="ARBA" id="ARBA00022468"/>
    </source>
</evidence>
<feature type="region of interest" description="Disordered" evidence="2">
    <location>
        <begin position="447"/>
        <end position="468"/>
    </location>
</feature>
<dbReference type="SMART" id="SM00324">
    <property type="entry name" value="RhoGAP"/>
    <property type="match status" value="1"/>
</dbReference>
<dbReference type="GO" id="GO:0005737">
    <property type="term" value="C:cytoplasm"/>
    <property type="evidence" value="ECO:0007669"/>
    <property type="project" value="TreeGrafter"/>
</dbReference>
<dbReference type="GO" id="GO:0051056">
    <property type="term" value="P:regulation of small GTPase mediated signal transduction"/>
    <property type="evidence" value="ECO:0007669"/>
    <property type="project" value="TreeGrafter"/>
</dbReference>
<dbReference type="OrthoDB" id="10061772at2759"/>
<comment type="caution">
    <text evidence="4">The sequence shown here is derived from an EMBL/GenBank/DDBJ whole genome shotgun (WGS) entry which is preliminary data.</text>
</comment>
<evidence type="ECO:0000259" key="3">
    <source>
        <dbReference type="PROSITE" id="PS50238"/>
    </source>
</evidence>